<evidence type="ECO:0000313" key="2">
    <source>
        <dbReference type="Proteomes" id="UP000280188"/>
    </source>
</evidence>
<organism evidence="1 2">
    <name type="scientific">Acidithiobacillus ferridurans</name>
    <dbReference type="NCBI Taxonomy" id="1232575"/>
    <lineage>
        <taxon>Bacteria</taxon>
        <taxon>Pseudomonadati</taxon>
        <taxon>Pseudomonadota</taxon>
        <taxon>Acidithiobacillia</taxon>
        <taxon>Acidithiobacillales</taxon>
        <taxon>Acidithiobacillaceae</taxon>
        <taxon>Acidithiobacillus</taxon>
    </lineage>
</organism>
<accession>A0A2Z6INC0</accession>
<dbReference type="Proteomes" id="UP000280188">
    <property type="component" value="Chromosome"/>
</dbReference>
<name>A0A2Z6INC0_ACIFI</name>
<reference evidence="1 2" key="1">
    <citation type="journal article" date="2018" name="Microbiol. Resour. Announc.">
        <title>Complete Genome Sequence of Acidithiobacillus ferridurans JCM 18981.</title>
        <authorList>
            <person name="Miyauchi T."/>
            <person name="Kouzuma A."/>
            <person name="Abe T."/>
            <person name="Watanabe K."/>
        </authorList>
    </citation>
    <scope>NUCLEOTIDE SEQUENCE [LARGE SCALE GENOMIC DNA]</scope>
    <source>
        <strain evidence="2">ATCC 33020 / DSM 29468 / JCM 18981 / 11Fe</strain>
    </source>
</reference>
<sequence length="69" mass="7958">MTEVQAHDFSKASSLFERRPYCFRLDSKLPSRVLKSVETEKLWEACCLENTENPEVAWLKRKLPPASCG</sequence>
<keyword evidence="2" id="KW-1185">Reference proteome</keyword>
<evidence type="ECO:0000313" key="1">
    <source>
        <dbReference type="EMBL" id="BBF66484.1"/>
    </source>
</evidence>
<dbReference type="EMBL" id="AP018795">
    <property type="protein sequence ID" value="BBF66484.1"/>
    <property type="molecule type" value="Genomic_DNA"/>
</dbReference>
<protein>
    <submittedName>
        <fullName evidence="1">Uncharacterized protein</fullName>
    </submittedName>
</protein>
<proteinExistence type="predicted"/>
<gene>
    <name evidence="1" type="ORF">AFERRID_27020</name>
</gene>
<dbReference type="KEGG" id="afj:AFERRID_27020"/>
<dbReference type="AlphaFoldDB" id="A0A2Z6INC0"/>